<reference evidence="3" key="1">
    <citation type="submission" date="2016-06" db="EMBL/GenBank/DDBJ databases">
        <title>Parallel loss of symbiosis genes in relatives of nitrogen-fixing non-legume Parasponia.</title>
        <authorList>
            <person name="Van Velzen R."/>
            <person name="Holmer R."/>
            <person name="Bu F."/>
            <person name="Rutten L."/>
            <person name="Van Zeijl A."/>
            <person name="Liu W."/>
            <person name="Santuari L."/>
            <person name="Cao Q."/>
            <person name="Sharma T."/>
            <person name="Shen D."/>
            <person name="Roswanjaya Y."/>
            <person name="Wardhani T."/>
            <person name="Kalhor M.S."/>
            <person name="Jansen J."/>
            <person name="Van den Hoogen J."/>
            <person name="Gungor B."/>
            <person name="Hartog M."/>
            <person name="Hontelez J."/>
            <person name="Verver J."/>
            <person name="Yang W.-C."/>
            <person name="Schijlen E."/>
            <person name="Repin R."/>
            <person name="Schilthuizen M."/>
            <person name="Schranz E."/>
            <person name="Heidstra R."/>
            <person name="Miyata K."/>
            <person name="Fedorova E."/>
            <person name="Kohlen W."/>
            <person name="Bisseling T."/>
            <person name="Smit S."/>
            <person name="Geurts R."/>
        </authorList>
    </citation>
    <scope>NUCLEOTIDE SEQUENCE [LARGE SCALE GENOMIC DNA]</scope>
    <source>
        <strain evidence="3">cv. WU1-14</strain>
    </source>
</reference>
<dbReference type="AlphaFoldDB" id="A0A2P5E3L3"/>
<keyword evidence="1" id="KW-0812">Transmembrane</keyword>
<keyword evidence="3" id="KW-1185">Reference proteome</keyword>
<feature type="non-terminal residue" evidence="2">
    <location>
        <position position="1"/>
    </location>
</feature>
<gene>
    <name evidence="2" type="ORF">PanWU01x14_005770</name>
</gene>
<accession>A0A2P5E3L3</accession>
<evidence type="ECO:0000313" key="2">
    <source>
        <dbReference type="EMBL" id="PON80127.1"/>
    </source>
</evidence>
<name>A0A2P5E3L3_PARAD</name>
<comment type="caution">
    <text evidence="2">The sequence shown here is derived from an EMBL/GenBank/DDBJ whole genome shotgun (WGS) entry which is preliminary data.</text>
</comment>
<keyword evidence="1" id="KW-1133">Transmembrane helix</keyword>
<feature type="transmembrane region" description="Helical" evidence="1">
    <location>
        <begin position="28"/>
        <end position="53"/>
    </location>
</feature>
<sequence length="174" mass="18631">SDHLSQLQHSHPHLSNFPFFKGNKGGNALLLFICVQIGTLIIGLILIVADLVLSNPFLTPLTCFSLCLEPSLLPSSAEAISASELDEDDEDDDEEDGDKVEARCFFNLSNSFHKTVHLGGLGEGSSSTNQLTLLLSSLLTSSSSSSPSESLILRLTLLSFSACCICQKGRSFPS</sequence>
<proteinExistence type="predicted"/>
<protein>
    <recommendedName>
        <fullName evidence="4">Transmembrane protein</fullName>
    </recommendedName>
</protein>
<evidence type="ECO:0000256" key="1">
    <source>
        <dbReference type="SAM" id="Phobius"/>
    </source>
</evidence>
<keyword evidence="1" id="KW-0472">Membrane</keyword>
<dbReference type="EMBL" id="JXTB01000002">
    <property type="protein sequence ID" value="PON80127.1"/>
    <property type="molecule type" value="Genomic_DNA"/>
</dbReference>
<evidence type="ECO:0008006" key="4">
    <source>
        <dbReference type="Google" id="ProtNLM"/>
    </source>
</evidence>
<evidence type="ECO:0000313" key="3">
    <source>
        <dbReference type="Proteomes" id="UP000237105"/>
    </source>
</evidence>
<dbReference type="Proteomes" id="UP000237105">
    <property type="component" value="Unassembled WGS sequence"/>
</dbReference>
<organism evidence="2 3">
    <name type="scientific">Parasponia andersonii</name>
    <name type="common">Sponia andersonii</name>
    <dbReference type="NCBI Taxonomy" id="3476"/>
    <lineage>
        <taxon>Eukaryota</taxon>
        <taxon>Viridiplantae</taxon>
        <taxon>Streptophyta</taxon>
        <taxon>Embryophyta</taxon>
        <taxon>Tracheophyta</taxon>
        <taxon>Spermatophyta</taxon>
        <taxon>Magnoliopsida</taxon>
        <taxon>eudicotyledons</taxon>
        <taxon>Gunneridae</taxon>
        <taxon>Pentapetalae</taxon>
        <taxon>rosids</taxon>
        <taxon>fabids</taxon>
        <taxon>Rosales</taxon>
        <taxon>Cannabaceae</taxon>
        <taxon>Parasponia</taxon>
    </lineage>
</organism>